<proteinExistence type="inferred from homology"/>
<organism evidence="5 6">
    <name type="scientific">Phormidium yuhuli AB48</name>
    <dbReference type="NCBI Taxonomy" id="2940671"/>
    <lineage>
        <taxon>Bacteria</taxon>
        <taxon>Bacillati</taxon>
        <taxon>Cyanobacteriota</taxon>
        <taxon>Cyanophyceae</taxon>
        <taxon>Oscillatoriophycideae</taxon>
        <taxon>Oscillatoriales</taxon>
        <taxon>Oscillatoriaceae</taxon>
        <taxon>Phormidium</taxon>
        <taxon>Phormidium yuhuli</taxon>
    </lineage>
</organism>
<feature type="domain" description="Aldehyde dehydrogenase" evidence="4">
    <location>
        <begin position="3"/>
        <end position="451"/>
    </location>
</feature>
<keyword evidence="3" id="KW-0560">Oxidoreductase</keyword>
<evidence type="ECO:0000259" key="4">
    <source>
        <dbReference type="Pfam" id="PF00171"/>
    </source>
</evidence>
<dbReference type="PANTHER" id="PTHR43217:SF1">
    <property type="entry name" value="SUCCINATE SEMIALDEHYDE DEHYDROGENASE [NAD(P)+] SAD"/>
    <property type="match status" value="1"/>
</dbReference>
<keyword evidence="6" id="KW-1185">Reference proteome</keyword>
<evidence type="ECO:0000256" key="1">
    <source>
        <dbReference type="ARBA" id="ARBA00009986"/>
    </source>
</evidence>
<dbReference type="Gene3D" id="3.40.605.10">
    <property type="entry name" value="Aldehyde Dehydrogenase, Chain A, domain 1"/>
    <property type="match status" value="1"/>
</dbReference>
<sequence>MGIASINPATGDTIKTFTALSDAELEAKLERADRAFGQYRHTMIVQRSRWLQNAADILEQKAQTFGEIITLEMGKPIAQAVAEVNKCALVCRYYADNAAEFLADRPVATDASFSYTAYHPLGAILAVMPWNFPLWQVFRFAAPALMAGNVGLLKHASNVPQCALAVESILSEAGFPSGTFQTLLVGADRVPQLLADDRIQAATLTGSEGAGISLAQEAGKNLKKTVLELGGSDPFIVMGSANLEAAVSTAVTARMLNSGQSCIAAKRFILHNSIAEEFERRFLAKLKALTVGDPLSPESDLGPLATSSIRDELHQQVQRLLKQGAQLRLGGELPAGPGNFYPPTLISDIPSGSLADEEEFFGPVALLFRVSTIDEAIALANRVPYGLGASAWTTVAPEQQQFISELEAGAVFINSMVKSDPRLPFGGIKKSGYGRELAVEGIQEFVNIKTVVIDS</sequence>
<keyword evidence="2" id="KW-0521">NADP</keyword>
<evidence type="ECO:0000256" key="2">
    <source>
        <dbReference type="ARBA" id="ARBA00022857"/>
    </source>
</evidence>
<dbReference type="Pfam" id="PF00171">
    <property type="entry name" value="Aldedh"/>
    <property type="match status" value="1"/>
</dbReference>
<evidence type="ECO:0000313" key="6">
    <source>
        <dbReference type="Proteomes" id="UP001056708"/>
    </source>
</evidence>
<evidence type="ECO:0000256" key="3">
    <source>
        <dbReference type="ARBA" id="ARBA00023002"/>
    </source>
</evidence>
<name>A0ABY5AQY7_9CYAN</name>
<protein>
    <submittedName>
        <fullName evidence="5">NAD-dependent succinate-semialdehyde dehydrogenase</fullName>
    </submittedName>
</protein>
<dbReference type="EMBL" id="CP098611">
    <property type="protein sequence ID" value="USR91635.1"/>
    <property type="molecule type" value="Genomic_DNA"/>
</dbReference>
<dbReference type="InterPro" id="IPR016162">
    <property type="entry name" value="Ald_DH_N"/>
</dbReference>
<dbReference type="InterPro" id="IPR015590">
    <property type="entry name" value="Aldehyde_DH_dom"/>
</dbReference>
<dbReference type="Gene3D" id="3.40.309.10">
    <property type="entry name" value="Aldehyde Dehydrogenase, Chain A, domain 2"/>
    <property type="match status" value="1"/>
</dbReference>
<dbReference type="PANTHER" id="PTHR43217">
    <property type="entry name" value="SUCCINATE SEMIALDEHYDE DEHYDROGENASE [NAD(P)+] SAD"/>
    <property type="match status" value="1"/>
</dbReference>
<dbReference type="CDD" id="cd07100">
    <property type="entry name" value="ALDH_SSADH1_GabD1"/>
    <property type="match status" value="1"/>
</dbReference>
<dbReference type="InterPro" id="IPR016163">
    <property type="entry name" value="Ald_DH_C"/>
</dbReference>
<dbReference type="RefSeq" id="WP_252663655.1">
    <property type="nucleotide sequence ID" value="NZ_CP098611.1"/>
</dbReference>
<dbReference type="SUPFAM" id="SSF53720">
    <property type="entry name" value="ALDH-like"/>
    <property type="match status" value="1"/>
</dbReference>
<evidence type="ECO:0000313" key="5">
    <source>
        <dbReference type="EMBL" id="USR91635.1"/>
    </source>
</evidence>
<accession>A0ABY5AQY7</accession>
<reference evidence="5" key="1">
    <citation type="submission" date="2022-06" db="EMBL/GenBank/DDBJ databases">
        <title>Genome sequence of Phormidium yuhuli AB48 isolated from an industrial photobioreactor environment.</title>
        <authorList>
            <person name="Qiu Y."/>
            <person name="Noonan A.J.C."/>
            <person name="Dofher K."/>
            <person name="Koch M."/>
            <person name="Kieft B."/>
            <person name="Lin X."/>
            <person name="Ziels R.M."/>
            <person name="Hallam S.J."/>
        </authorList>
    </citation>
    <scope>NUCLEOTIDE SEQUENCE</scope>
    <source>
        <strain evidence="5">AB48</strain>
    </source>
</reference>
<dbReference type="Proteomes" id="UP001056708">
    <property type="component" value="Chromosome"/>
</dbReference>
<dbReference type="InterPro" id="IPR047110">
    <property type="entry name" value="GABD/Sad-like"/>
</dbReference>
<dbReference type="InterPro" id="IPR044148">
    <property type="entry name" value="ALDH_GabD1-like"/>
</dbReference>
<dbReference type="InterPro" id="IPR016161">
    <property type="entry name" value="Ald_DH/histidinol_DH"/>
</dbReference>
<gene>
    <name evidence="5" type="ORF">NEA10_02595</name>
</gene>
<comment type="similarity">
    <text evidence="1">Belongs to the aldehyde dehydrogenase family.</text>
</comment>